<dbReference type="PANTHER" id="PTHR14499:SF144">
    <property type="entry name" value="POTASSIUM CHANNEL TETRAMERISATION-TYPE BTB DOMAIN-CONTAINING PROTEIN"/>
    <property type="match status" value="1"/>
</dbReference>
<sequence length="254" mass="28663">MSKSVITLNVGGILYTTTTATLLKYPESMLGSLLSHNLPSTKDAHGQLFIDRDGHIFRHILNFLRSSQLCLPSNFKELDLLSAEADFYQICPLIEAINEYRDGPARDNFVQKGRTFYLEIIEVRTGSTATMPTSNSRVKTILLGRKDILLTLSPAVIGADFMERLCCKEAQEYTEVELFGSPVRLRVGEELRNLGWTLISSDLSTSSGFDNKSQIGMSLIIEHTFRDRWSKDFEHDEPIKANPHHTMYLEEASV</sequence>
<accession>A0AAV2IHF3</accession>
<reference evidence="2 3" key="1">
    <citation type="submission" date="2024-04" db="EMBL/GenBank/DDBJ databases">
        <authorList>
            <consortium name="Genoscope - CEA"/>
            <person name="William W."/>
        </authorList>
    </citation>
    <scope>NUCLEOTIDE SEQUENCE [LARGE SCALE GENOMIC DNA]</scope>
</reference>
<name>A0AAV2IHF3_LYMST</name>
<dbReference type="Pfam" id="PF02214">
    <property type="entry name" value="BTB_2"/>
    <property type="match status" value="1"/>
</dbReference>
<protein>
    <recommendedName>
        <fullName evidence="1">BTB domain-containing protein</fullName>
    </recommendedName>
</protein>
<dbReference type="SMART" id="SM00225">
    <property type="entry name" value="BTB"/>
    <property type="match status" value="1"/>
</dbReference>
<feature type="domain" description="BTB" evidence="1">
    <location>
        <begin position="4"/>
        <end position="105"/>
    </location>
</feature>
<dbReference type="InterPro" id="IPR011333">
    <property type="entry name" value="SKP1/BTB/POZ_sf"/>
</dbReference>
<dbReference type="InterPro" id="IPR000210">
    <property type="entry name" value="BTB/POZ_dom"/>
</dbReference>
<comment type="caution">
    <text evidence="2">The sequence shown here is derived from an EMBL/GenBank/DDBJ whole genome shotgun (WGS) entry which is preliminary data.</text>
</comment>
<evidence type="ECO:0000313" key="3">
    <source>
        <dbReference type="Proteomes" id="UP001497497"/>
    </source>
</evidence>
<dbReference type="SUPFAM" id="SSF54695">
    <property type="entry name" value="POZ domain"/>
    <property type="match status" value="1"/>
</dbReference>
<dbReference type="AlphaFoldDB" id="A0AAV2IHF3"/>
<dbReference type="Gene3D" id="3.30.710.10">
    <property type="entry name" value="Potassium Channel Kv1.1, Chain A"/>
    <property type="match status" value="1"/>
</dbReference>
<gene>
    <name evidence="2" type="ORF">GSLYS_00019607001</name>
</gene>
<dbReference type="InterPro" id="IPR003131">
    <property type="entry name" value="T1-type_BTB"/>
</dbReference>
<organism evidence="2 3">
    <name type="scientific">Lymnaea stagnalis</name>
    <name type="common">Great pond snail</name>
    <name type="synonym">Helix stagnalis</name>
    <dbReference type="NCBI Taxonomy" id="6523"/>
    <lineage>
        <taxon>Eukaryota</taxon>
        <taxon>Metazoa</taxon>
        <taxon>Spiralia</taxon>
        <taxon>Lophotrochozoa</taxon>
        <taxon>Mollusca</taxon>
        <taxon>Gastropoda</taxon>
        <taxon>Heterobranchia</taxon>
        <taxon>Euthyneura</taxon>
        <taxon>Panpulmonata</taxon>
        <taxon>Hygrophila</taxon>
        <taxon>Lymnaeoidea</taxon>
        <taxon>Lymnaeidae</taxon>
        <taxon>Lymnaea</taxon>
    </lineage>
</organism>
<evidence type="ECO:0000313" key="2">
    <source>
        <dbReference type="EMBL" id="CAL1546230.1"/>
    </source>
</evidence>
<dbReference type="PANTHER" id="PTHR14499">
    <property type="entry name" value="POTASSIUM CHANNEL TETRAMERIZATION DOMAIN-CONTAINING"/>
    <property type="match status" value="1"/>
</dbReference>
<dbReference type="Proteomes" id="UP001497497">
    <property type="component" value="Unassembled WGS sequence"/>
</dbReference>
<proteinExistence type="predicted"/>
<keyword evidence="3" id="KW-1185">Reference proteome</keyword>
<dbReference type="EMBL" id="CAXITT010000787">
    <property type="protein sequence ID" value="CAL1546230.1"/>
    <property type="molecule type" value="Genomic_DNA"/>
</dbReference>
<evidence type="ECO:0000259" key="1">
    <source>
        <dbReference type="SMART" id="SM00225"/>
    </source>
</evidence>
<dbReference type="GO" id="GO:0051260">
    <property type="term" value="P:protein homooligomerization"/>
    <property type="evidence" value="ECO:0007669"/>
    <property type="project" value="InterPro"/>
</dbReference>